<dbReference type="Proteomes" id="UP000789524">
    <property type="component" value="Unassembled WGS sequence"/>
</dbReference>
<feature type="binding site" evidence="1">
    <location>
        <position position="57"/>
    </location>
    <ligand>
        <name>Zn(2+)</name>
        <dbReference type="ChEBI" id="CHEBI:29105"/>
    </ligand>
</feature>
<comment type="caution">
    <text evidence="4">The sequence shown here is derived from an EMBL/GenBank/DDBJ whole genome shotgun (WGS) entry which is preliminary data.</text>
</comment>
<dbReference type="InterPro" id="IPR012934">
    <property type="entry name" value="Znf_AD"/>
</dbReference>
<keyword evidence="1" id="KW-0863">Zinc-finger</keyword>
<organism evidence="4 5">
    <name type="scientific">Danaus chrysippus</name>
    <name type="common">African queen</name>
    <dbReference type="NCBI Taxonomy" id="151541"/>
    <lineage>
        <taxon>Eukaryota</taxon>
        <taxon>Metazoa</taxon>
        <taxon>Ecdysozoa</taxon>
        <taxon>Arthropoda</taxon>
        <taxon>Hexapoda</taxon>
        <taxon>Insecta</taxon>
        <taxon>Pterygota</taxon>
        <taxon>Neoptera</taxon>
        <taxon>Endopterygota</taxon>
        <taxon>Lepidoptera</taxon>
        <taxon>Glossata</taxon>
        <taxon>Ditrysia</taxon>
        <taxon>Papilionoidea</taxon>
        <taxon>Nymphalidae</taxon>
        <taxon>Danainae</taxon>
        <taxon>Danaini</taxon>
        <taxon>Danaina</taxon>
        <taxon>Danaus</taxon>
        <taxon>Anosia</taxon>
    </lineage>
</organism>
<dbReference type="PROSITE" id="PS51915">
    <property type="entry name" value="ZAD"/>
    <property type="match status" value="1"/>
</dbReference>
<accession>A0A8J2VY61</accession>
<feature type="binding site" evidence="1">
    <location>
        <position position="13"/>
    </location>
    <ligand>
        <name>Zn(2+)</name>
        <dbReference type="ChEBI" id="CHEBI:29105"/>
    </ligand>
</feature>
<evidence type="ECO:0000256" key="1">
    <source>
        <dbReference type="PROSITE-ProRule" id="PRU01263"/>
    </source>
</evidence>
<feature type="binding site" evidence="1">
    <location>
        <position position="16"/>
    </location>
    <ligand>
        <name>Zn(2+)</name>
        <dbReference type="ChEBI" id="CHEBI:29105"/>
    </ligand>
</feature>
<protein>
    <submittedName>
        <fullName evidence="4">(African queen) hypothetical protein</fullName>
    </submittedName>
</protein>
<gene>
    <name evidence="4" type="ORF">DCHRY22_LOCUS1246</name>
</gene>
<name>A0A8J2VY61_9NEOP</name>
<sequence length="174" mass="19876">MEENTESTLFNICRLCLVKRGVSNISDRNGLCDDIYKCIGLKISPTDKLPQKICKYCLDIVEKASELRNIGRKNDKHLRLLFDCPEEDPEPELEAGTSSENREIVSEKTRKYFSLAVSKDLFKKCYKKTEESSKARNSLDLIHSMKPTNKNTESEYKCPRGTLKAHKETVHTAA</sequence>
<reference evidence="4" key="1">
    <citation type="submission" date="2021-09" db="EMBL/GenBank/DDBJ databases">
        <authorList>
            <person name="Martin H S."/>
        </authorList>
    </citation>
    <scope>NUCLEOTIDE SEQUENCE</scope>
</reference>
<dbReference type="Pfam" id="PF07776">
    <property type="entry name" value="zf-AD"/>
    <property type="match status" value="1"/>
</dbReference>
<evidence type="ECO:0000313" key="4">
    <source>
        <dbReference type="EMBL" id="CAG9559375.1"/>
    </source>
</evidence>
<dbReference type="SUPFAM" id="SSF57716">
    <property type="entry name" value="Glucocorticoid receptor-like (DNA-binding domain)"/>
    <property type="match status" value="1"/>
</dbReference>
<feature type="region of interest" description="Disordered" evidence="2">
    <location>
        <begin position="129"/>
        <end position="174"/>
    </location>
</feature>
<evidence type="ECO:0000259" key="3">
    <source>
        <dbReference type="PROSITE" id="PS51915"/>
    </source>
</evidence>
<evidence type="ECO:0000313" key="5">
    <source>
        <dbReference type="Proteomes" id="UP000789524"/>
    </source>
</evidence>
<evidence type="ECO:0000256" key="2">
    <source>
        <dbReference type="SAM" id="MobiDB-lite"/>
    </source>
</evidence>
<dbReference type="GO" id="GO:0005634">
    <property type="term" value="C:nucleus"/>
    <property type="evidence" value="ECO:0007669"/>
    <property type="project" value="InterPro"/>
</dbReference>
<keyword evidence="1" id="KW-0862">Zinc</keyword>
<dbReference type="EMBL" id="CAKASE010000043">
    <property type="protein sequence ID" value="CAG9559375.1"/>
    <property type="molecule type" value="Genomic_DNA"/>
</dbReference>
<feature type="binding site" evidence="1">
    <location>
        <position position="54"/>
    </location>
    <ligand>
        <name>Zn(2+)</name>
        <dbReference type="ChEBI" id="CHEBI:29105"/>
    </ligand>
</feature>
<proteinExistence type="predicted"/>
<feature type="compositionally biased region" description="Basic and acidic residues" evidence="2">
    <location>
        <begin position="165"/>
        <end position="174"/>
    </location>
</feature>
<dbReference type="AlphaFoldDB" id="A0A8J2VY61"/>
<dbReference type="Gene3D" id="3.40.1800.20">
    <property type="match status" value="1"/>
</dbReference>
<dbReference type="OrthoDB" id="8113227at2759"/>
<dbReference type="SMART" id="SM00868">
    <property type="entry name" value="zf-AD"/>
    <property type="match status" value="1"/>
</dbReference>
<dbReference type="GO" id="GO:0008270">
    <property type="term" value="F:zinc ion binding"/>
    <property type="evidence" value="ECO:0007669"/>
    <property type="project" value="UniProtKB-UniRule"/>
</dbReference>
<keyword evidence="5" id="KW-1185">Reference proteome</keyword>
<feature type="domain" description="ZAD" evidence="3">
    <location>
        <begin position="11"/>
        <end position="81"/>
    </location>
</feature>
<keyword evidence="1" id="KW-0479">Metal-binding</keyword>